<dbReference type="InterPro" id="IPR057670">
    <property type="entry name" value="SH3_retrovirus"/>
</dbReference>
<dbReference type="SUPFAM" id="SSF57756">
    <property type="entry name" value="Retrovirus zinc finger-like domains"/>
    <property type="match status" value="1"/>
</dbReference>
<dbReference type="Pfam" id="PF25597">
    <property type="entry name" value="SH3_retrovirus"/>
    <property type="match status" value="1"/>
</dbReference>
<feature type="domain" description="Retroviral polymerase SH3-like" evidence="1">
    <location>
        <begin position="162"/>
        <end position="195"/>
    </location>
</feature>
<reference evidence="2" key="2">
    <citation type="journal article" date="2024" name="Plant">
        <title>Genomic evolution and insights into agronomic trait innovations of Sesamum species.</title>
        <authorList>
            <person name="Miao H."/>
            <person name="Wang L."/>
            <person name="Qu L."/>
            <person name="Liu H."/>
            <person name="Sun Y."/>
            <person name="Le M."/>
            <person name="Wang Q."/>
            <person name="Wei S."/>
            <person name="Zheng Y."/>
            <person name="Lin W."/>
            <person name="Duan Y."/>
            <person name="Cao H."/>
            <person name="Xiong S."/>
            <person name="Wang X."/>
            <person name="Wei L."/>
            <person name="Li C."/>
            <person name="Ma Q."/>
            <person name="Ju M."/>
            <person name="Zhao R."/>
            <person name="Li G."/>
            <person name="Mu C."/>
            <person name="Tian Q."/>
            <person name="Mei H."/>
            <person name="Zhang T."/>
            <person name="Gao T."/>
            <person name="Zhang H."/>
        </authorList>
    </citation>
    <scope>NUCLEOTIDE SEQUENCE</scope>
    <source>
        <strain evidence="2">KEN1</strain>
    </source>
</reference>
<reference evidence="2" key="1">
    <citation type="submission" date="2020-06" db="EMBL/GenBank/DDBJ databases">
        <authorList>
            <person name="Li T."/>
            <person name="Hu X."/>
            <person name="Zhang T."/>
            <person name="Song X."/>
            <person name="Zhang H."/>
            <person name="Dai N."/>
            <person name="Sheng W."/>
            <person name="Hou X."/>
            <person name="Wei L."/>
        </authorList>
    </citation>
    <scope>NUCLEOTIDE SEQUENCE</scope>
    <source>
        <strain evidence="2">KEN1</strain>
        <tissue evidence="2">Leaf</tissue>
    </source>
</reference>
<accession>A0AAW2WUL3</accession>
<sequence>MQVKALEHRGGQTNTFKRRGPVDKKNMICEHCQKIGHNKDTCFKRHGVLDWYRDLTDQRRKPAVGRAYAANELQISMDTNTATGNNLVSDLMEALKLVQGRDLRTKQIVAIGNQIGKLYLLDINSFISIPHNQCSYNSAETSCNVSDVFTLWHKRLGHSSPLGQKGYKLYDLDHKTTLISRGVIFHEHVYPYHQNLSTPPSPDTSIPFPDISFPTAPVSIPSSSVSDSLDTVVLNPPQDSNISSDTLSSVPDPPAAVRKSQIISKPPAWLDDFHCNLSHASALTSNDLSLSHKGFLAALSTIQEPRNYMQTRGSVEWEQVIQQELAALKERNLGCCGVASRTFLAVASGLNWPIHQDDINNSFLHGFLDEDIYMTAPEGSSIPAGKDSTAGLVASWFTSMMYLSTSPFYGLLL</sequence>
<evidence type="ECO:0000313" key="2">
    <source>
        <dbReference type="EMBL" id="KAL0445572.1"/>
    </source>
</evidence>
<proteinExistence type="predicted"/>
<organism evidence="2">
    <name type="scientific">Sesamum latifolium</name>
    <dbReference type="NCBI Taxonomy" id="2727402"/>
    <lineage>
        <taxon>Eukaryota</taxon>
        <taxon>Viridiplantae</taxon>
        <taxon>Streptophyta</taxon>
        <taxon>Embryophyta</taxon>
        <taxon>Tracheophyta</taxon>
        <taxon>Spermatophyta</taxon>
        <taxon>Magnoliopsida</taxon>
        <taxon>eudicotyledons</taxon>
        <taxon>Gunneridae</taxon>
        <taxon>Pentapetalae</taxon>
        <taxon>asterids</taxon>
        <taxon>lamiids</taxon>
        <taxon>Lamiales</taxon>
        <taxon>Pedaliaceae</taxon>
        <taxon>Sesamum</taxon>
    </lineage>
</organism>
<dbReference type="InterPro" id="IPR036875">
    <property type="entry name" value="Znf_CCHC_sf"/>
</dbReference>
<evidence type="ECO:0000259" key="1">
    <source>
        <dbReference type="Pfam" id="PF25597"/>
    </source>
</evidence>
<name>A0AAW2WUL3_9LAMI</name>
<comment type="caution">
    <text evidence="2">The sequence shown here is derived from an EMBL/GenBank/DDBJ whole genome shotgun (WGS) entry which is preliminary data.</text>
</comment>
<dbReference type="GO" id="GO:0003676">
    <property type="term" value="F:nucleic acid binding"/>
    <property type="evidence" value="ECO:0007669"/>
    <property type="project" value="InterPro"/>
</dbReference>
<protein>
    <recommendedName>
        <fullName evidence="1">Retroviral polymerase SH3-like domain-containing protein</fullName>
    </recommendedName>
</protein>
<gene>
    <name evidence="2" type="ORF">Slati_1685100</name>
</gene>
<dbReference type="GO" id="GO:0008270">
    <property type="term" value="F:zinc ion binding"/>
    <property type="evidence" value="ECO:0007669"/>
    <property type="project" value="InterPro"/>
</dbReference>
<dbReference type="AlphaFoldDB" id="A0AAW2WUL3"/>
<dbReference type="EMBL" id="JACGWN010000006">
    <property type="protein sequence ID" value="KAL0445572.1"/>
    <property type="molecule type" value="Genomic_DNA"/>
</dbReference>